<accession>A0A437H2C8</accession>
<dbReference type="OrthoDB" id="9812625at2"/>
<dbReference type="InterPro" id="IPR016161">
    <property type="entry name" value="Ald_DH/histidinol_DH"/>
</dbReference>
<dbReference type="InterPro" id="IPR029510">
    <property type="entry name" value="Ald_DH_CS_GLU"/>
</dbReference>
<dbReference type="EMBL" id="RXOL01000001">
    <property type="protein sequence ID" value="RVQ69623.1"/>
    <property type="molecule type" value="Genomic_DNA"/>
</dbReference>
<dbReference type="AlphaFoldDB" id="A0A437H2C8"/>
<dbReference type="PROSITE" id="PS00687">
    <property type="entry name" value="ALDEHYDE_DEHYDR_GLU"/>
    <property type="match status" value="1"/>
</dbReference>
<evidence type="ECO:0000313" key="7">
    <source>
        <dbReference type="Proteomes" id="UP000283003"/>
    </source>
</evidence>
<dbReference type="InterPro" id="IPR016163">
    <property type="entry name" value="Ald_DH_C"/>
</dbReference>
<proteinExistence type="inferred from homology"/>
<comment type="caution">
    <text evidence="6">The sequence shown here is derived from an EMBL/GenBank/DDBJ whole genome shotgun (WGS) entry which is preliminary data.</text>
</comment>
<dbReference type="PANTHER" id="PTHR42804">
    <property type="entry name" value="ALDEHYDE DEHYDROGENASE"/>
    <property type="match status" value="1"/>
</dbReference>
<dbReference type="InterPro" id="IPR015590">
    <property type="entry name" value="Aldehyde_DH_dom"/>
</dbReference>
<keyword evidence="2 4" id="KW-0560">Oxidoreductase</keyword>
<dbReference type="Gene3D" id="3.40.605.10">
    <property type="entry name" value="Aldehyde Dehydrogenase, Chain A, domain 1"/>
    <property type="match status" value="1"/>
</dbReference>
<keyword evidence="7" id="KW-1185">Reference proteome</keyword>
<dbReference type="RefSeq" id="WP_127611811.1">
    <property type="nucleotide sequence ID" value="NZ_RXOL01000001.1"/>
</dbReference>
<evidence type="ECO:0000256" key="4">
    <source>
        <dbReference type="RuleBase" id="RU003345"/>
    </source>
</evidence>
<evidence type="ECO:0000256" key="1">
    <source>
        <dbReference type="ARBA" id="ARBA00009986"/>
    </source>
</evidence>
<reference evidence="6 7" key="1">
    <citation type="submission" date="2018-12" db="EMBL/GenBank/DDBJ databases">
        <title>Croceicoccus ponticola sp. nov., a lipolytic bacterium isolated from seawater.</title>
        <authorList>
            <person name="Yoon J.-H."/>
        </authorList>
    </citation>
    <scope>NUCLEOTIDE SEQUENCE [LARGE SCALE GENOMIC DNA]</scope>
    <source>
        <strain evidence="6 7">GM-16</strain>
    </source>
</reference>
<dbReference type="InterPro" id="IPR016162">
    <property type="entry name" value="Ald_DH_N"/>
</dbReference>
<organism evidence="6 7">
    <name type="scientific">Croceicoccus ponticola</name>
    <dbReference type="NCBI Taxonomy" id="2217664"/>
    <lineage>
        <taxon>Bacteria</taxon>
        <taxon>Pseudomonadati</taxon>
        <taxon>Pseudomonadota</taxon>
        <taxon>Alphaproteobacteria</taxon>
        <taxon>Sphingomonadales</taxon>
        <taxon>Erythrobacteraceae</taxon>
        <taxon>Croceicoccus</taxon>
    </lineage>
</organism>
<dbReference type="Pfam" id="PF00171">
    <property type="entry name" value="Aldedh"/>
    <property type="match status" value="1"/>
</dbReference>
<evidence type="ECO:0000259" key="5">
    <source>
        <dbReference type="Pfam" id="PF00171"/>
    </source>
</evidence>
<feature type="active site" evidence="3">
    <location>
        <position position="255"/>
    </location>
</feature>
<sequence>MTDPVGHLRDAALLRRMFVDGEWRSPLGSETAMVIDPATERPVAEIVLGNSSDVDAAVAAARAAFPAWAASEPGERARYLLALRELILQRSELFAAAISLEMGAAISFARSSQVPFAAEHIRVAAENLQTYRFLEMQGSTAIVREPIGVCGLITPWNWPLYQITAKVAPALAAGCTTVLKPSELSPLSALLFAQAVEDAGFPAGVFNVVNGTGPEVGEALSRHPDIDMISLTGSTRAGVLVSQAAAETVKRVALELGGKSPNIVLPDADLNRAIAPGIGSCMRNDGQSCSAPTRMIVPREKLHEVEQIAAATVGEFVVGDPFAESTTHGPIANKAQYDRVQRMIAVGMAEGAKLICGGPGRPEGMTAGYFAKPTVFSEVRSDMAIAQEEIFGPVLVIIPYDTIDEAVEIANDTVYGLGAHVQGTDMAQVRAVARRIRAGQVHLNYPAWDPQAPFGGYKQSGIGREYGVFGMEEFLEIKAIVGYGEPS</sequence>
<gene>
    <name evidence="6" type="ORF">EKN06_05535</name>
</gene>
<evidence type="ECO:0000256" key="3">
    <source>
        <dbReference type="PROSITE-ProRule" id="PRU10007"/>
    </source>
</evidence>
<dbReference type="Gene3D" id="3.40.309.10">
    <property type="entry name" value="Aldehyde Dehydrogenase, Chain A, domain 2"/>
    <property type="match status" value="1"/>
</dbReference>
<protein>
    <submittedName>
        <fullName evidence="6">Aldehyde dehydrogenase family protein</fullName>
    </submittedName>
</protein>
<name>A0A437H2C8_9SPHN</name>
<dbReference type="FunFam" id="3.40.605.10:FF:000007">
    <property type="entry name" value="NAD/NADP-dependent betaine aldehyde dehydrogenase"/>
    <property type="match status" value="1"/>
</dbReference>
<dbReference type="Proteomes" id="UP000283003">
    <property type="component" value="Unassembled WGS sequence"/>
</dbReference>
<dbReference type="GO" id="GO:0016620">
    <property type="term" value="F:oxidoreductase activity, acting on the aldehyde or oxo group of donors, NAD or NADP as acceptor"/>
    <property type="evidence" value="ECO:0007669"/>
    <property type="project" value="InterPro"/>
</dbReference>
<feature type="domain" description="Aldehyde dehydrogenase" evidence="5">
    <location>
        <begin position="28"/>
        <end position="480"/>
    </location>
</feature>
<dbReference type="CDD" id="cd07138">
    <property type="entry name" value="ALDH_CddD_SSP0762"/>
    <property type="match status" value="1"/>
</dbReference>
<evidence type="ECO:0000313" key="6">
    <source>
        <dbReference type="EMBL" id="RVQ69623.1"/>
    </source>
</evidence>
<evidence type="ECO:0000256" key="2">
    <source>
        <dbReference type="ARBA" id="ARBA00023002"/>
    </source>
</evidence>
<dbReference type="PANTHER" id="PTHR42804:SF1">
    <property type="entry name" value="ALDEHYDE DEHYDROGENASE-RELATED"/>
    <property type="match status" value="1"/>
</dbReference>
<dbReference type="SUPFAM" id="SSF53720">
    <property type="entry name" value="ALDH-like"/>
    <property type="match status" value="1"/>
</dbReference>
<comment type="similarity">
    <text evidence="1 4">Belongs to the aldehyde dehydrogenase family.</text>
</comment>